<feature type="compositionally biased region" description="Low complexity" evidence="1">
    <location>
        <begin position="2771"/>
        <end position="2781"/>
    </location>
</feature>
<protein>
    <submittedName>
        <fullName evidence="3">Uncharacterized protein</fullName>
    </submittedName>
</protein>
<sequence length="3027" mass="332101">MKSCWIAGLLIYDLASLGHRLITVDIPVAMVPLERTTAETQAAAIRSAMARVPNLHQHLSLYPEQVRLACVDRYAANLKAEDYFKSSQPEMTRTIFPCDVHKASAVIKKSLRPFEEVTSGLVHTGLSMEGGGSLAVLRQVLQDVFENELIVENSPAPGGSIRNHTRQILDLFCPVHPGASSPLKNMRRQFVLQYYCNSDITQDRIVHHCSFSCCRSRQETADRFATSVVLAFLPRKCPMLKRKSWTDAEQPMEWTGLLQSFWGLFTKVMVKFTGSASVAPVARVSVGHEEDEAEDFGQGEAAEALGAAGTDVLELIDGILAQGSGVGEGETGDHDEAAAPMLPDGEIDWHELQLRRKRKLVCARSGNLSSNVKPSVASLAVSGFPYALFRAVDDSTSNADKQELIDRPHCMRDEFSHKFLQKYSTPKAMSSQQARAVLETLCLLADTDVAQVEAGHASVREFTMQRGRGYVPTLSEVSAKSLCRWINKHHVKIAEETNQEAKVTKRRRAISAWAAFLSVKLRGQPFKRSTLRALGQEYQQLTLDEKEAWREEAVRLTLVKRYAADEQLQVTAPRTSLGNLTVAEVLQTDCLVTQMPASDFEGRLLAFCDKVNADARAAREQAASKKVPLRPGFDLVESDAGLANAMVRDGGEGILDGAMELPMPPGSHLRRYCWRMPVLPLAEDVLANAGLEAGVALPAFEERWHQDHSIVQHEQQQRIEVDKTKLFDEQPCLRLGFCVCNRAEHEKMNKALIRAMKKFFPKVNKVATPQRRLLEDWRVVLYLCSAGAAEESTELFLHLGASNLRTWEFVCLRLEEDAREDTCLTLRVTVCGGAANDVLEIKSLLHFLVTYVDVERPCTAHFMKICSDAKPVAVDRIMPMYVDVESLQPPVQFWPGRQGQGAAGANVAHDDANQPPPDKDDEEEEEDMLPDEEAAQDGDDDDDESDKEDMAEQLNLDELCAFADAAAQSDLLAEDPGLDDDEDELWRALDGLVAAQAAADDGGDRQEGLPPQPEMPCAAAAAEDGGERDGREEQPGPEIDDGARPGKRPRREEVHRRPEQAGRRAERQAELVFDMAEFGLDAEIRFNARGFLRAHCKCPGHGQSCRRQRQTTPGRAGAGRPVGSLITWLRAANQASNQAEHVAMGTETHAARSEARAWFEGLAGSNVILEQERARGPEEPAEPRIFICFFRKDVYTCEEVRLFKRHVEALSRLVAQLTLQFVMAAPGTPVPTLITECKSRFESHALNLERQMLDELAEEPLGFYASLAVHSRLTELDEVLPPRAPKPKPSLSPECDLRLQRLQPRPSSGTSGPSCSPHPEDRSQWDDSASDLNASPMDDPFSPIDFAAYEGKPTWRQVAPMPPTPPGLLLLEDGWEPLEPRAGSDSDMEQLGSAGFSDLLASSKSGEAANAPLSAGSATPRLSDFEMMADEADAEGDFTDLDSATFAELGILRRQRAEAGAAKPISDLLLGEWGEDIDSVSDSAAGLYPGVRADKGGIKTEAHSAASWEVQACELRERLKMAADFKPWTPHMQGTGLPRNPRVSELLDLFAWQALLQRTTACDALRMSFTDKKTMLQDAYMDVSQNPKFCSVNGPGKPVGCLTTSSVLYSFGRDRVLVPQEYMLLQGHRRGYKLPASGNQVRQLAGEGICLPVLGVVVWAMTAVTTTLKEICTARSGYVYVSDRYTWATSGLLSLVSRVELSSLVWLSVLKDGGGVLVKAKAPQPSEVPFVTDSRGTPTSAGDVFCMATAKRLCPQNTFEQFALMVNDHEGSPDLARAFPAAREAVVREDTAQKNKEALPTFLPQNEVSKNTVHGYLIYRKYGLLTLGQFTKMFGKTPQQLGLNMVQLADGSKYFLISLASPPRAGMFVSLFASPNIKPQEGLSEAARDGISKIKVYIESSLERRDVFLNGSTQLMPKQGNDVFAWVQDTFGDGMPKLTSLPKTAEQVGALAARLENELSAQIEEQLQDELAEEAELDPEAQARVLQNSSLLDAMQFHGERPSKKKRTAAATAAAAGKPTAAAAPPATIAAGLASGSCRPPSESPAILDTGSVTSAGSKKTKKLDSELSSLDEDMQKVAQFHIEHGSKSGSVKSLGNLRIENFMSPTQGHDGGHALPAVPRLSCFGPGPGPGTWYWYSGTRSNSSSIIERTCDLLNLWNLLNQWHWAKRIRDNMVKYAGDSQQYRLLCSRIRSCEVTQMLAVNSAQTLVEAEDADERMKLIEPLCPSLTWSLQAKLSLMHAIRIFAAFVSDIESTDGELSQQQRESNSQVIVDCVLPSLTKAPWQYDAPCLGCLLNECMQKLEHTTESIATGMEEEAKAQAAMDAVVNECQKMLQDAGTMLLEFMGCNYLFQVFKAILNYGPGLSVFIITMLHGLSAAKEAVQALKERDVEDMLSESWENLNSTLDRCEKMMRLVACVLALEVPESMKPITSSDFTWLIEKAPATFPEKTFRDVVDSEADWRAVCKDIVRTAASTTRLQPQLLRTMSSLEQLSSGQVPFTADRLTGLHDEIVELGQGLRQVHVQGLHRKARDVFCDQSQNVLGGSVSGVRSRDVEALLKCLSIFKDESSVPDIMKELQDWANDSAQSMALVDLKDLAAVSETNALADLAKVQAIMPRLRKLQSDEKTEDIYEALLSLVVCCFRTVLKEVKEEQGRLSQTTMIKRLGLIDALAGLVFDAQDMRAKAIKTHGTVLKSGAALARSIFDFEKTGKDVEMRFSRDKSNAALLGVLRTSCVFQQNVVQLRTAFEALAASIQKEMDTGAEPRASQQHEGSATEGLAATEEAESASEVDPRNALVAVETSVKDQDSAPKEPVRVQMLTLELLAVDSPGCFAGHLTSDVIVDGMLRVFSSLDESLKRRLKELDSVLSKVIGENDWKKSIDNHSSATAVLEIALQTIVALPQRGAALGKLLDSISQETKETSDTVAFYESCQASAFSKHELDASLEDIKSTCTESRRLLLDGRVIFAEQVIALALKLPQDEVVKAKRVLEDVRAATVGKKDGLDENMIQPALWAAAQQLMGTKPGSA</sequence>
<feature type="compositionally biased region" description="Low complexity" evidence="1">
    <location>
        <begin position="2009"/>
        <end position="2031"/>
    </location>
</feature>
<keyword evidence="4" id="KW-1185">Reference proteome</keyword>
<keyword evidence="2" id="KW-0732">Signal</keyword>
<evidence type="ECO:0000313" key="4">
    <source>
        <dbReference type="Proteomes" id="UP000186817"/>
    </source>
</evidence>
<evidence type="ECO:0000313" key="3">
    <source>
        <dbReference type="EMBL" id="OLQ12852.1"/>
    </source>
</evidence>
<reference evidence="3 4" key="1">
    <citation type="submission" date="2016-02" db="EMBL/GenBank/DDBJ databases">
        <title>Genome analysis of coral dinoflagellate symbionts highlights evolutionary adaptations to a symbiotic lifestyle.</title>
        <authorList>
            <person name="Aranda M."/>
            <person name="Li Y."/>
            <person name="Liew Y.J."/>
            <person name="Baumgarten S."/>
            <person name="Simakov O."/>
            <person name="Wilson M."/>
            <person name="Piel J."/>
            <person name="Ashoor H."/>
            <person name="Bougouffa S."/>
            <person name="Bajic V.B."/>
            <person name="Ryu T."/>
            <person name="Ravasi T."/>
            <person name="Bayer T."/>
            <person name="Micklem G."/>
            <person name="Kim H."/>
            <person name="Bhak J."/>
            <person name="Lajeunesse T.C."/>
            <person name="Voolstra C.R."/>
        </authorList>
    </citation>
    <scope>NUCLEOTIDE SEQUENCE [LARGE SCALE GENOMIC DNA]</scope>
    <source>
        <strain evidence="3 4">CCMP2467</strain>
    </source>
</reference>
<feature type="compositionally biased region" description="Basic and acidic residues" evidence="1">
    <location>
        <begin position="1025"/>
        <end position="1034"/>
    </location>
</feature>
<evidence type="ECO:0000256" key="1">
    <source>
        <dbReference type="SAM" id="MobiDB-lite"/>
    </source>
</evidence>
<accession>A0A1Q9EZS7</accession>
<dbReference type="Proteomes" id="UP000186817">
    <property type="component" value="Unassembled WGS sequence"/>
</dbReference>
<dbReference type="OrthoDB" id="427932at2759"/>
<feature type="region of interest" description="Disordered" evidence="1">
    <location>
        <begin position="1302"/>
        <end position="1346"/>
    </location>
</feature>
<name>A0A1Q9EZS7_SYMMI</name>
<feature type="signal peptide" evidence="2">
    <location>
        <begin position="1"/>
        <end position="18"/>
    </location>
</feature>
<feature type="compositionally biased region" description="Basic and acidic residues" evidence="1">
    <location>
        <begin position="1050"/>
        <end position="1065"/>
    </location>
</feature>
<feature type="chain" id="PRO_5010181369" evidence="2">
    <location>
        <begin position="19"/>
        <end position="3027"/>
    </location>
</feature>
<feature type="compositionally biased region" description="Acidic residues" evidence="1">
    <location>
        <begin position="919"/>
        <end position="950"/>
    </location>
</feature>
<gene>
    <name evidence="3" type="ORF">AK812_SmicGene3202</name>
</gene>
<proteinExistence type="predicted"/>
<organism evidence="3 4">
    <name type="scientific">Symbiodinium microadriaticum</name>
    <name type="common">Dinoflagellate</name>
    <name type="synonym">Zooxanthella microadriatica</name>
    <dbReference type="NCBI Taxonomy" id="2951"/>
    <lineage>
        <taxon>Eukaryota</taxon>
        <taxon>Sar</taxon>
        <taxon>Alveolata</taxon>
        <taxon>Dinophyceae</taxon>
        <taxon>Suessiales</taxon>
        <taxon>Symbiodiniaceae</taxon>
        <taxon>Symbiodinium</taxon>
    </lineage>
</organism>
<comment type="caution">
    <text evidence="3">The sequence shown here is derived from an EMBL/GenBank/DDBJ whole genome shotgun (WGS) entry which is preliminary data.</text>
</comment>
<feature type="compositionally biased region" description="Low complexity" evidence="1">
    <location>
        <begin position="1304"/>
        <end position="1317"/>
    </location>
</feature>
<feature type="region of interest" description="Disordered" evidence="1">
    <location>
        <begin position="2758"/>
        <end position="2792"/>
    </location>
</feature>
<feature type="region of interest" description="Disordered" evidence="1">
    <location>
        <begin position="892"/>
        <end position="950"/>
    </location>
</feature>
<feature type="region of interest" description="Disordered" evidence="1">
    <location>
        <begin position="997"/>
        <end position="1065"/>
    </location>
</feature>
<evidence type="ECO:0000256" key="2">
    <source>
        <dbReference type="SAM" id="SignalP"/>
    </source>
</evidence>
<feature type="region of interest" description="Disordered" evidence="1">
    <location>
        <begin position="1999"/>
        <end position="2068"/>
    </location>
</feature>
<dbReference type="EMBL" id="LSRX01000037">
    <property type="protein sequence ID" value="OLQ12852.1"/>
    <property type="molecule type" value="Genomic_DNA"/>
</dbReference>